<dbReference type="AlphaFoldDB" id="D6X3D3"/>
<reference evidence="2 3" key="2">
    <citation type="journal article" date="2010" name="Nucleic Acids Res.">
        <title>BeetleBase in 2010: revisions to provide comprehensive genomic information for Tribolium castaneum.</title>
        <authorList>
            <person name="Kim H.S."/>
            <person name="Murphy T."/>
            <person name="Xia J."/>
            <person name="Caragea D."/>
            <person name="Park Y."/>
            <person name="Beeman R.W."/>
            <person name="Lorenzen M.D."/>
            <person name="Butcher S."/>
            <person name="Manak J.R."/>
            <person name="Brown S.J."/>
        </authorList>
    </citation>
    <scope>GENOME REANNOTATION</scope>
    <source>
        <strain evidence="2 3">Georgia GA2</strain>
    </source>
</reference>
<dbReference type="HOGENOM" id="CLU_1490899_0_0_1"/>
<accession>D6X3D3</accession>
<sequence length="181" mass="20673">MLSFPMSFALAGLLFSKWLINVDYLVLIETEHASFSAGVKYLPLGVNGFRVLLIQLRVRPLPRTARLVRPLDVENTPRVPLKKIYDSAATSDIKKKNRHSDKFTFPLPIILGGSVTANLENGVVHAIYYVQDTGWKFKECETKYVDEKEEMSQEYMRPPIDQSMTPPTFENNTGRHHHPLD</sequence>
<keyword evidence="3" id="KW-1185">Reference proteome</keyword>
<evidence type="ECO:0000313" key="3">
    <source>
        <dbReference type="Proteomes" id="UP000007266"/>
    </source>
</evidence>
<name>D6X3D3_TRICA</name>
<evidence type="ECO:0000256" key="1">
    <source>
        <dbReference type="SAM" id="MobiDB-lite"/>
    </source>
</evidence>
<gene>
    <name evidence="2" type="primary">GLEAN_11907</name>
    <name evidence="2" type="ORF">TcasGA2_TC011907</name>
</gene>
<proteinExistence type="predicted"/>
<dbReference type="Proteomes" id="UP000007266">
    <property type="component" value="Linkage group 9"/>
</dbReference>
<feature type="compositionally biased region" description="Polar residues" evidence="1">
    <location>
        <begin position="162"/>
        <end position="172"/>
    </location>
</feature>
<dbReference type="EMBL" id="KQ971372">
    <property type="protein sequence ID" value="EFA09766.1"/>
    <property type="molecule type" value="Genomic_DNA"/>
</dbReference>
<protein>
    <submittedName>
        <fullName evidence="2">Uncharacterized protein</fullName>
    </submittedName>
</protein>
<feature type="region of interest" description="Disordered" evidence="1">
    <location>
        <begin position="158"/>
        <end position="181"/>
    </location>
</feature>
<dbReference type="InParanoid" id="D6X3D3"/>
<organism evidence="2 3">
    <name type="scientific">Tribolium castaneum</name>
    <name type="common">Red flour beetle</name>
    <dbReference type="NCBI Taxonomy" id="7070"/>
    <lineage>
        <taxon>Eukaryota</taxon>
        <taxon>Metazoa</taxon>
        <taxon>Ecdysozoa</taxon>
        <taxon>Arthropoda</taxon>
        <taxon>Hexapoda</taxon>
        <taxon>Insecta</taxon>
        <taxon>Pterygota</taxon>
        <taxon>Neoptera</taxon>
        <taxon>Endopterygota</taxon>
        <taxon>Coleoptera</taxon>
        <taxon>Polyphaga</taxon>
        <taxon>Cucujiformia</taxon>
        <taxon>Tenebrionidae</taxon>
        <taxon>Tenebrionidae incertae sedis</taxon>
        <taxon>Tribolium</taxon>
    </lineage>
</organism>
<reference evidence="2 3" key="1">
    <citation type="journal article" date="2008" name="Nature">
        <title>The genome of the model beetle and pest Tribolium castaneum.</title>
        <authorList>
            <consortium name="Tribolium Genome Sequencing Consortium"/>
            <person name="Richards S."/>
            <person name="Gibbs R.A."/>
            <person name="Weinstock G.M."/>
            <person name="Brown S.J."/>
            <person name="Denell R."/>
            <person name="Beeman R.W."/>
            <person name="Gibbs R."/>
            <person name="Beeman R.W."/>
            <person name="Brown S.J."/>
            <person name="Bucher G."/>
            <person name="Friedrich M."/>
            <person name="Grimmelikhuijzen C.J."/>
            <person name="Klingler M."/>
            <person name="Lorenzen M."/>
            <person name="Richards S."/>
            <person name="Roth S."/>
            <person name="Schroder R."/>
            <person name="Tautz D."/>
            <person name="Zdobnov E.M."/>
            <person name="Muzny D."/>
            <person name="Gibbs R.A."/>
            <person name="Weinstock G.M."/>
            <person name="Attaway T."/>
            <person name="Bell S."/>
            <person name="Buhay C.J."/>
            <person name="Chandrabose M.N."/>
            <person name="Chavez D."/>
            <person name="Clerk-Blankenburg K.P."/>
            <person name="Cree A."/>
            <person name="Dao M."/>
            <person name="Davis C."/>
            <person name="Chacko J."/>
            <person name="Dinh H."/>
            <person name="Dugan-Rocha S."/>
            <person name="Fowler G."/>
            <person name="Garner T.T."/>
            <person name="Garnes J."/>
            <person name="Gnirke A."/>
            <person name="Hawes A."/>
            <person name="Hernandez J."/>
            <person name="Hines S."/>
            <person name="Holder M."/>
            <person name="Hume J."/>
            <person name="Jhangiani S.N."/>
            <person name="Joshi V."/>
            <person name="Khan Z.M."/>
            <person name="Jackson L."/>
            <person name="Kovar C."/>
            <person name="Kowis A."/>
            <person name="Lee S."/>
            <person name="Lewis L.R."/>
            <person name="Margolis J."/>
            <person name="Morgan M."/>
            <person name="Nazareth L.V."/>
            <person name="Nguyen N."/>
            <person name="Okwuonu G."/>
            <person name="Parker D."/>
            <person name="Richards S."/>
            <person name="Ruiz S.J."/>
            <person name="Santibanez J."/>
            <person name="Savard J."/>
            <person name="Scherer S.E."/>
            <person name="Schneider B."/>
            <person name="Sodergren E."/>
            <person name="Tautz D."/>
            <person name="Vattahil S."/>
            <person name="Villasana D."/>
            <person name="White C.S."/>
            <person name="Wright R."/>
            <person name="Park Y."/>
            <person name="Beeman R.W."/>
            <person name="Lord J."/>
            <person name="Oppert B."/>
            <person name="Lorenzen M."/>
            <person name="Brown S."/>
            <person name="Wang L."/>
            <person name="Savard J."/>
            <person name="Tautz D."/>
            <person name="Richards S."/>
            <person name="Weinstock G."/>
            <person name="Gibbs R.A."/>
            <person name="Liu Y."/>
            <person name="Worley K."/>
            <person name="Weinstock G."/>
            <person name="Elsik C.G."/>
            <person name="Reese J.T."/>
            <person name="Elhaik E."/>
            <person name="Landan G."/>
            <person name="Graur D."/>
            <person name="Arensburger P."/>
            <person name="Atkinson P."/>
            <person name="Beeman R.W."/>
            <person name="Beidler J."/>
            <person name="Brown S.J."/>
            <person name="Demuth J.P."/>
            <person name="Drury D.W."/>
            <person name="Du Y.Z."/>
            <person name="Fujiwara H."/>
            <person name="Lorenzen M."/>
            <person name="Maselli V."/>
            <person name="Osanai M."/>
            <person name="Park Y."/>
            <person name="Robertson H.M."/>
            <person name="Tu Z."/>
            <person name="Wang J.J."/>
            <person name="Wang S."/>
            <person name="Richards S."/>
            <person name="Song H."/>
            <person name="Zhang L."/>
            <person name="Sodergren E."/>
            <person name="Werner D."/>
            <person name="Stanke M."/>
            <person name="Morgenstern B."/>
            <person name="Solovyev V."/>
            <person name="Kosarev P."/>
            <person name="Brown G."/>
            <person name="Chen H.C."/>
            <person name="Ermolaeva O."/>
            <person name="Hlavina W."/>
            <person name="Kapustin Y."/>
            <person name="Kiryutin B."/>
            <person name="Kitts P."/>
            <person name="Maglott D."/>
            <person name="Pruitt K."/>
            <person name="Sapojnikov V."/>
            <person name="Souvorov A."/>
            <person name="Mackey A.J."/>
            <person name="Waterhouse R.M."/>
            <person name="Wyder S."/>
            <person name="Zdobnov E.M."/>
            <person name="Zdobnov E.M."/>
            <person name="Wyder S."/>
            <person name="Kriventseva E.V."/>
            <person name="Kadowaki T."/>
            <person name="Bork P."/>
            <person name="Aranda M."/>
            <person name="Bao R."/>
            <person name="Beermann A."/>
            <person name="Berns N."/>
            <person name="Bolognesi R."/>
            <person name="Bonneton F."/>
            <person name="Bopp D."/>
            <person name="Brown S.J."/>
            <person name="Bucher G."/>
            <person name="Butts T."/>
            <person name="Chaumot A."/>
            <person name="Denell R.E."/>
            <person name="Ferrier D.E."/>
            <person name="Friedrich M."/>
            <person name="Gordon C.M."/>
            <person name="Jindra M."/>
            <person name="Klingler M."/>
            <person name="Lan Q."/>
            <person name="Lattorff H.M."/>
            <person name="Laudet V."/>
            <person name="von Levetsow C."/>
            <person name="Liu Z."/>
            <person name="Lutz R."/>
            <person name="Lynch J.A."/>
            <person name="da Fonseca R.N."/>
            <person name="Posnien N."/>
            <person name="Reuter R."/>
            <person name="Roth S."/>
            <person name="Savard J."/>
            <person name="Schinko J.B."/>
            <person name="Schmitt C."/>
            <person name="Schoppmeier M."/>
            <person name="Schroder R."/>
            <person name="Shippy T.D."/>
            <person name="Simonnet F."/>
            <person name="Marques-Souza H."/>
            <person name="Tautz D."/>
            <person name="Tomoyasu Y."/>
            <person name="Trauner J."/>
            <person name="Van der Zee M."/>
            <person name="Vervoort M."/>
            <person name="Wittkopp N."/>
            <person name="Wimmer E.A."/>
            <person name="Yang X."/>
            <person name="Jones A.K."/>
            <person name="Sattelle D.B."/>
            <person name="Ebert P.R."/>
            <person name="Nelson D."/>
            <person name="Scott J.G."/>
            <person name="Beeman R.W."/>
            <person name="Muthukrishnan S."/>
            <person name="Kramer K.J."/>
            <person name="Arakane Y."/>
            <person name="Beeman R.W."/>
            <person name="Zhu Q."/>
            <person name="Hogenkamp D."/>
            <person name="Dixit R."/>
            <person name="Oppert B."/>
            <person name="Jiang H."/>
            <person name="Zou Z."/>
            <person name="Marshall J."/>
            <person name="Elpidina E."/>
            <person name="Vinokurov K."/>
            <person name="Oppert C."/>
            <person name="Zou Z."/>
            <person name="Evans J."/>
            <person name="Lu Z."/>
            <person name="Zhao P."/>
            <person name="Sumathipala N."/>
            <person name="Altincicek B."/>
            <person name="Vilcinskas A."/>
            <person name="Williams M."/>
            <person name="Hultmark D."/>
            <person name="Hetru C."/>
            <person name="Jiang H."/>
            <person name="Grimmelikhuijzen C.J."/>
            <person name="Hauser F."/>
            <person name="Cazzamali G."/>
            <person name="Williamson M."/>
            <person name="Park Y."/>
            <person name="Li B."/>
            <person name="Tanaka Y."/>
            <person name="Predel R."/>
            <person name="Neupert S."/>
            <person name="Schachtner J."/>
            <person name="Verleyen P."/>
            <person name="Raible F."/>
            <person name="Bork P."/>
            <person name="Friedrich M."/>
            <person name="Walden K.K."/>
            <person name="Robertson H.M."/>
            <person name="Angeli S."/>
            <person name="Foret S."/>
            <person name="Bucher G."/>
            <person name="Schuetz S."/>
            <person name="Maleszka R."/>
            <person name="Wimmer E.A."/>
            <person name="Beeman R.W."/>
            <person name="Lorenzen M."/>
            <person name="Tomoyasu Y."/>
            <person name="Miller S.C."/>
            <person name="Grossmann D."/>
            <person name="Bucher G."/>
        </authorList>
    </citation>
    <scope>NUCLEOTIDE SEQUENCE [LARGE SCALE GENOMIC DNA]</scope>
    <source>
        <strain evidence="2 3">Georgia GA2</strain>
    </source>
</reference>
<evidence type="ECO:0000313" key="2">
    <source>
        <dbReference type="EMBL" id="EFA09766.1"/>
    </source>
</evidence>